<dbReference type="PANTHER" id="PTHR33498">
    <property type="entry name" value="TRANSPOSASE FOR INSERTION SEQUENCE ELEMENT IS1557"/>
    <property type="match status" value="1"/>
</dbReference>
<sequence>MHTSTCRQAARPCCGSSSACQCPTRPLPSRSGSTIGRKGSRHGMIVVDLDRHRVIDLLADRTASTVADWLERYSDVELVARDRSTEHARGASLGASQAQQVADRRHLLTSTR</sequence>
<dbReference type="Proteomes" id="UP001407347">
    <property type="component" value="Unassembled WGS sequence"/>
</dbReference>
<comment type="caution">
    <text evidence="3">The sequence shown here is derived from an EMBL/GenBank/DDBJ whole genome shotgun (WGS) entry which is preliminary data.</text>
</comment>
<evidence type="ECO:0000313" key="4">
    <source>
        <dbReference type="Proteomes" id="UP001407347"/>
    </source>
</evidence>
<feature type="domain" description="Transposase IS204/IS1001/IS1096/IS1165 DDE" evidence="2">
    <location>
        <begin position="37"/>
        <end position="108"/>
    </location>
</feature>
<dbReference type="InterPro" id="IPR002560">
    <property type="entry name" value="Transposase_DDE"/>
</dbReference>
<dbReference type="RefSeq" id="WP_346013208.1">
    <property type="nucleotide sequence ID" value="NZ_JAQYXP010000003.1"/>
</dbReference>
<proteinExistence type="predicted"/>
<dbReference type="InterPro" id="IPR047951">
    <property type="entry name" value="Transpos_ISL3"/>
</dbReference>
<evidence type="ECO:0000256" key="1">
    <source>
        <dbReference type="SAM" id="MobiDB-lite"/>
    </source>
</evidence>
<feature type="region of interest" description="Disordered" evidence="1">
    <location>
        <begin position="85"/>
        <end position="112"/>
    </location>
</feature>
<accession>A0ABV0A0G2</accession>
<dbReference type="EMBL" id="JAQYXP010000003">
    <property type="protein sequence ID" value="MEN3236364.1"/>
    <property type="molecule type" value="Genomic_DNA"/>
</dbReference>
<gene>
    <name evidence="3" type="ORF">PUR29_22705</name>
</gene>
<evidence type="ECO:0000313" key="3">
    <source>
        <dbReference type="EMBL" id="MEN3236364.1"/>
    </source>
</evidence>
<dbReference type="Pfam" id="PF01610">
    <property type="entry name" value="DDE_Tnp_ISL3"/>
    <property type="match status" value="1"/>
</dbReference>
<reference evidence="3 4" key="1">
    <citation type="journal article" date="2023" name="PLoS ONE">
        <title>Complete genome assembly of Hawai'i environmental nontuberculous mycobacteria reveals unexpected co-isolation with methylobacteria.</title>
        <authorList>
            <person name="Hendrix J."/>
            <person name="Epperson L.E."/>
            <person name="Tong E.I."/>
            <person name="Chan Y.L."/>
            <person name="Hasan N.A."/>
            <person name="Dawrs S.N."/>
            <person name="Norton G.J."/>
            <person name="Virdi R."/>
            <person name="Crooks J.L."/>
            <person name="Chan E.D."/>
            <person name="Honda J.R."/>
            <person name="Strong M."/>
        </authorList>
    </citation>
    <scope>NUCLEOTIDE SEQUENCE [LARGE SCALE GENOMIC DNA]</scope>
    <source>
        <strain evidence="3 4">NJH_HI04-1</strain>
    </source>
</reference>
<dbReference type="PANTHER" id="PTHR33498:SF1">
    <property type="entry name" value="TRANSPOSASE FOR INSERTION SEQUENCE ELEMENT IS1557"/>
    <property type="match status" value="1"/>
</dbReference>
<organism evidence="3 4">
    <name type="scientific">Methylobacterium ajmalii</name>
    <dbReference type="NCBI Taxonomy" id="2738439"/>
    <lineage>
        <taxon>Bacteria</taxon>
        <taxon>Pseudomonadati</taxon>
        <taxon>Pseudomonadota</taxon>
        <taxon>Alphaproteobacteria</taxon>
        <taxon>Hyphomicrobiales</taxon>
        <taxon>Methylobacteriaceae</taxon>
        <taxon>Methylobacterium</taxon>
    </lineage>
</organism>
<evidence type="ECO:0000259" key="2">
    <source>
        <dbReference type="Pfam" id="PF01610"/>
    </source>
</evidence>
<name>A0ABV0A0G2_9HYPH</name>
<protein>
    <submittedName>
        <fullName evidence="3">Transposase</fullName>
    </submittedName>
</protein>
<keyword evidence="4" id="KW-1185">Reference proteome</keyword>